<feature type="chain" id="PRO_5047175878" description="Lipoprotein" evidence="1">
    <location>
        <begin position="22"/>
        <end position="149"/>
    </location>
</feature>
<comment type="caution">
    <text evidence="2">The sequence shown here is derived from an EMBL/GenBank/DDBJ whole genome shotgun (WGS) entry which is preliminary data.</text>
</comment>
<keyword evidence="3" id="KW-1185">Reference proteome</keyword>
<sequence length="149" mass="16858">MNIFPRAALCLSAVLLLSACAATTNFSSSNPSARLEVKESLNTQATRTESFQATSFGNYEFRAQAEGMEPLYGVLPLKFNGGYLALDILFFAPAMFFNLREVYPFYEFDLEKGVVKYRHKNTDEWVTYFPLEAEKQRAKRHFKDAGGAK</sequence>
<dbReference type="Proteomes" id="UP001209701">
    <property type="component" value="Unassembled WGS sequence"/>
</dbReference>
<feature type="signal peptide" evidence="1">
    <location>
        <begin position="1"/>
        <end position="21"/>
    </location>
</feature>
<gene>
    <name evidence="2" type="ORF">LNV07_08240</name>
</gene>
<evidence type="ECO:0000256" key="1">
    <source>
        <dbReference type="SAM" id="SignalP"/>
    </source>
</evidence>
<name>A0ABT2YDJ0_9BURK</name>
<proteinExistence type="predicted"/>
<organism evidence="2 3">
    <name type="scientific">Roseateles oligotrophus</name>
    <dbReference type="NCBI Taxonomy" id="1769250"/>
    <lineage>
        <taxon>Bacteria</taxon>
        <taxon>Pseudomonadati</taxon>
        <taxon>Pseudomonadota</taxon>
        <taxon>Betaproteobacteria</taxon>
        <taxon>Burkholderiales</taxon>
        <taxon>Sphaerotilaceae</taxon>
        <taxon>Roseateles</taxon>
    </lineage>
</organism>
<accession>A0ABT2YDJ0</accession>
<reference evidence="2 3" key="1">
    <citation type="submission" date="2021-11" db="EMBL/GenBank/DDBJ databases">
        <authorList>
            <person name="Liang Q."/>
            <person name="Mou H."/>
            <person name="Liu Z."/>
        </authorList>
    </citation>
    <scope>NUCLEOTIDE SEQUENCE [LARGE SCALE GENOMIC DNA]</scope>
    <source>
        <strain evidence="2 3">CHU3</strain>
    </source>
</reference>
<evidence type="ECO:0008006" key="4">
    <source>
        <dbReference type="Google" id="ProtNLM"/>
    </source>
</evidence>
<dbReference type="EMBL" id="JAJIRN010000003">
    <property type="protein sequence ID" value="MCV2368086.1"/>
    <property type="molecule type" value="Genomic_DNA"/>
</dbReference>
<evidence type="ECO:0000313" key="2">
    <source>
        <dbReference type="EMBL" id="MCV2368086.1"/>
    </source>
</evidence>
<dbReference type="PROSITE" id="PS51257">
    <property type="entry name" value="PROKAR_LIPOPROTEIN"/>
    <property type="match status" value="1"/>
</dbReference>
<dbReference type="RefSeq" id="WP_263570703.1">
    <property type="nucleotide sequence ID" value="NZ_JAJIRN010000003.1"/>
</dbReference>
<evidence type="ECO:0000313" key="3">
    <source>
        <dbReference type="Proteomes" id="UP001209701"/>
    </source>
</evidence>
<protein>
    <recommendedName>
        <fullName evidence="4">Lipoprotein</fullName>
    </recommendedName>
</protein>
<keyword evidence="1" id="KW-0732">Signal</keyword>